<name>A0AAV4U1H8_9ARAC</name>
<proteinExistence type="predicted"/>
<evidence type="ECO:0000256" key="1">
    <source>
        <dbReference type="SAM" id="MobiDB-lite"/>
    </source>
</evidence>
<dbReference type="AlphaFoldDB" id="A0AAV4U1H8"/>
<evidence type="ECO:0000313" key="3">
    <source>
        <dbReference type="Proteomes" id="UP001054837"/>
    </source>
</evidence>
<dbReference type="EMBL" id="BPLQ01010560">
    <property type="protein sequence ID" value="GIY51586.1"/>
    <property type="molecule type" value="Genomic_DNA"/>
</dbReference>
<accession>A0AAV4U1H8</accession>
<comment type="caution">
    <text evidence="2">The sequence shown here is derived from an EMBL/GenBank/DDBJ whole genome shotgun (WGS) entry which is preliminary data.</text>
</comment>
<sequence length="92" mass="9304">MHLGNHRSQQKIEKLAGNGRGKGNLAGDLAADLPSTEGGGGQGKKKKSTGSPSPQLFAHIASCSSSPSIPGLDHEILLNATPQGSLCTLTSS</sequence>
<protein>
    <submittedName>
        <fullName evidence="2">Uncharacterized protein</fullName>
    </submittedName>
</protein>
<reference evidence="2 3" key="1">
    <citation type="submission" date="2021-06" db="EMBL/GenBank/DDBJ databases">
        <title>Caerostris darwini draft genome.</title>
        <authorList>
            <person name="Kono N."/>
            <person name="Arakawa K."/>
        </authorList>
    </citation>
    <scope>NUCLEOTIDE SEQUENCE [LARGE SCALE GENOMIC DNA]</scope>
</reference>
<keyword evidence="3" id="KW-1185">Reference proteome</keyword>
<dbReference type="Proteomes" id="UP001054837">
    <property type="component" value="Unassembled WGS sequence"/>
</dbReference>
<evidence type="ECO:0000313" key="2">
    <source>
        <dbReference type="EMBL" id="GIY51586.1"/>
    </source>
</evidence>
<feature type="region of interest" description="Disordered" evidence="1">
    <location>
        <begin position="1"/>
        <end position="64"/>
    </location>
</feature>
<gene>
    <name evidence="2" type="ORF">CDAR_365141</name>
</gene>
<organism evidence="2 3">
    <name type="scientific">Caerostris darwini</name>
    <dbReference type="NCBI Taxonomy" id="1538125"/>
    <lineage>
        <taxon>Eukaryota</taxon>
        <taxon>Metazoa</taxon>
        <taxon>Ecdysozoa</taxon>
        <taxon>Arthropoda</taxon>
        <taxon>Chelicerata</taxon>
        <taxon>Arachnida</taxon>
        <taxon>Araneae</taxon>
        <taxon>Araneomorphae</taxon>
        <taxon>Entelegynae</taxon>
        <taxon>Araneoidea</taxon>
        <taxon>Araneidae</taxon>
        <taxon>Caerostris</taxon>
    </lineage>
</organism>